<evidence type="ECO:0000256" key="1">
    <source>
        <dbReference type="SAM" id="MobiDB-lite"/>
    </source>
</evidence>
<evidence type="ECO:0000313" key="2">
    <source>
        <dbReference type="EMBL" id="TNN35643.1"/>
    </source>
</evidence>
<dbReference type="EMBL" id="SRLO01001733">
    <property type="protein sequence ID" value="TNN35643.1"/>
    <property type="molecule type" value="Genomic_DNA"/>
</dbReference>
<gene>
    <name evidence="2" type="ORF">EYF80_054189</name>
</gene>
<organism evidence="2 3">
    <name type="scientific">Liparis tanakae</name>
    <name type="common">Tanaka's snailfish</name>
    <dbReference type="NCBI Taxonomy" id="230148"/>
    <lineage>
        <taxon>Eukaryota</taxon>
        <taxon>Metazoa</taxon>
        <taxon>Chordata</taxon>
        <taxon>Craniata</taxon>
        <taxon>Vertebrata</taxon>
        <taxon>Euteleostomi</taxon>
        <taxon>Actinopterygii</taxon>
        <taxon>Neopterygii</taxon>
        <taxon>Teleostei</taxon>
        <taxon>Neoteleostei</taxon>
        <taxon>Acanthomorphata</taxon>
        <taxon>Eupercaria</taxon>
        <taxon>Perciformes</taxon>
        <taxon>Cottioidei</taxon>
        <taxon>Cottales</taxon>
        <taxon>Liparidae</taxon>
        <taxon>Liparis</taxon>
    </lineage>
</organism>
<name>A0A4Z2F420_9TELE</name>
<reference evidence="2 3" key="1">
    <citation type="submission" date="2019-03" db="EMBL/GenBank/DDBJ databases">
        <title>First draft genome of Liparis tanakae, snailfish: a comprehensive survey of snailfish specific genes.</title>
        <authorList>
            <person name="Kim W."/>
            <person name="Song I."/>
            <person name="Jeong J.-H."/>
            <person name="Kim D."/>
            <person name="Kim S."/>
            <person name="Ryu S."/>
            <person name="Song J.Y."/>
            <person name="Lee S.K."/>
        </authorList>
    </citation>
    <scope>NUCLEOTIDE SEQUENCE [LARGE SCALE GENOMIC DNA]</scope>
    <source>
        <tissue evidence="2">Muscle</tissue>
    </source>
</reference>
<comment type="caution">
    <text evidence="2">The sequence shown here is derived from an EMBL/GenBank/DDBJ whole genome shotgun (WGS) entry which is preliminary data.</text>
</comment>
<sequence>MVPLLSVVTAPTGRPLHRSAGGGPAVTVPSFEVVPSGAPVGSSTEARTVEEVSVGPVEEVSVGPVEEVSAVDSSLRKLWSFISGGMGQEGEKPGGHGGRYRTGTGRRDHRVVCQNVSI</sequence>
<dbReference type="AlphaFoldDB" id="A0A4Z2F420"/>
<accession>A0A4Z2F420</accession>
<dbReference type="Proteomes" id="UP000314294">
    <property type="component" value="Unassembled WGS sequence"/>
</dbReference>
<keyword evidence="3" id="KW-1185">Reference proteome</keyword>
<protein>
    <submittedName>
        <fullName evidence="2">Uncharacterized protein</fullName>
    </submittedName>
</protein>
<proteinExistence type="predicted"/>
<evidence type="ECO:0000313" key="3">
    <source>
        <dbReference type="Proteomes" id="UP000314294"/>
    </source>
</evidence>
<feature type="region of interest" description="Disordered" evidence="1">
    <location>
        <begin position="84"/>
        <end position="108"/>
    </location>
</feature>